<dbReference type="EMBL" id="BPLQ01013446">
    <property type="protein sequence ID" value="GIY72143.1"/>
    <property type="molecule type" value="Genomic_DNA"/>
</dbReference>
<organism evidence="1 2">
    <name type="scientific">Caerostris darwini</name>
    <dbReference type="NCBI Taxonomy" id="1538125"/>
    <lineage>
        <taxon>Eukaryota</taxon>
        <taxon>Metazoa</taxon>
        <taxon>Ecdysozoa</taxon>
        <taxon>Arthropoda</taxon>
        <taxon>Chelicerata</taxon>
        <taxon>Arachnida</taxon>
        <taxon>Araneae</taxon>
        <taxon>Araneomorphae</taxon>
        <taxon>Entelegynae</taxon>
        <taxon>Araneoidea</taxon>
        <taxon>Araneidae</taxon>
        <taxon>Caerostris</taxon>
    </lineage>
</organism>
<reference evidence="1 2" key="1">
    <citation type="submission" date="2021-06" db="EMBL/GenBank/DDBJ databases">
        <title>Caerostris darwini draft genome.</title>
        <authorList>
            <person name="Kono N."/>
            <person name="Arakawa K."/>
        </authorList>
    </citation>
    <scope>NUCLEOTIDE SEQUENCE [LARGE SCALE GENOMIC DNA]</scope>
</reference>
<sequence length="93" mass="11075">MLTLRFPIRLYRLRYLQQGIVIEQHLDNFKDLEERPKFEPPWIKIKFGWRYMKQRKEGCCIYTDGSKMNGRVGCPMVSVLDGSELTSRNPTSY</sequence>
<keyword evidence="2" id="KW-1185">Reference proteome</keyword>
<dbReference type="Proteomes" id="UP001054837">
    <property type="component" value="Unassembled WGS sequence"/>
</dbReference>
<evidence type="ECO:0000313" key="1">
    <source>
        <dbReference type="EMBL" id="GIY72143.1"/>
    </source>
</evidence>
<accession>A0AAV4VPV1</accession>
<dbReference type="AlphaFoldDB" id="A0AAV4VPV1"/>
<proteinExistence type="predicted"/>
<name>A0AAV4VPV1_9ARAC</name>
<gene>
    <name evidence="1" type="ORF">CDAR_302291</name>
</gene>
<evidence type="ECO:0000313" key="2">
    <source>
        <dbReference type="Proteomes" id="UP001054837"/>
    </source>
</evidence>
<protein>
    <submittedName>
        <fullName evidence="1">Uncharacterized protein</fullName>
    </submittedName>
</protein>
<comment type="caution">
    <text evidence="1">The sequence shown here is derived from an EMBL/GenBank/DDBJ whole genome shotgun (WGS) entry which is preliminary data.</text>
</comment>